<gene>
    <name evidence="5" type="ORF">HMPREF0322_04343</name>
</gene>
<feature type="domain" description="Protein kinase" evidence="4">
    <location>
        <begin position="129"/>
        <end position="478"/>
    </location>
</feature>
<evidence type="ECO:0000256" key="3">
    <source>
        <dbReference type="SAM" id="Phobius"/>
    </source>
</evidence>
<dbReference type="Proteomes" id="UP000004416">
    <property type="component" value="Unassembled WGS sequence"/>
</dbReference>
<dbReference type="PANTHER" id="PTHR10566:SF113">
    <property type="entry name" value="PROTEIN ACTIVITY OF BC1 COMPLEX KINASE 7, CHLOROPLASTIC"/>
    <property type="match status" value="1"/>
</dbReference>
<accession>G9XTN6</accession>
<dbReference type="AlphaFoldDB" id="G9XTN6"/>
<evidence type="ECO:0000259" key="4">
    <source>
        <dbReference type="PROSITE" id="PS50011"/>
    </source>
</evidence>
<keyword evidence="3" id="KW-0472">Membrane</keyword>
<proteinExistence type="inferred from homology"/>
<keyword evidence="3" id="KW-1133">Transmembrane helix</keyword>
<dbReference type="PANTHER" id="PTHR10566">
    <property type="entry name" value="CHAPERONE-ACTIVITY OF BC1 COMPLEX CABC1 -RELATED"/>
    <property type="match status" value="1"/>
</dbReference>
<dbReference type="InterPro" id="IPR011009">
    <property type="entry name" value="Kinase-like_dom_sf"/>
</dbReference>
<dbReference type="EMBL" id="AFZX01000110">
    <property type="protein sequence ID" value="EHL04985.1"/>
    <property type="molecule type" value="Genomic_DNA"/>
</dbReference>
<protein>
    <submittedName>
        <fullName evidence="5">ABC1 family protein</fullName>
    </submittedName>
</protein>
<dbReference type="GO" id="GO:0004672">
    <property type="term" value="F:protein kinase activity"/>
    <property type="evidence" value="ECO:0007669"/>
    <property type="project" value="InterPro"/>
</dbReference>
<dbReference type="PATRIC" id="fig|537010.4.peg.4049"/>
<organism evidence="5 6">
    <name type="scientific">Desulfitobacterium hafniense DP7</name>
    <dbReference type="NCBI Taxonomy" id="537010"/>
    <lineage>
        <taxon>Bacteria</taxon>
        <taxon>Bacillati</taxon>
        <taxon>Bacillota</taxon>
        <taxon>Clostridia</taxon>
        <taxon>Eubacteriales</taxon>
        <taxon>Desulfitobacteriaceae</taxon>
        <taxon>Desulfitobacterium</taxon>
    </lineage>
</organism>
<dbReference type="SUPFAM" id="SSF56112">
    <property type="entry name" value="Protein kinase-like (PK-like)"/>
    <property type="match status" value="1"/>
</dbReference>
<evidence type="ECO:0000313" key="5">
    <source>
        <dbReference type="EMBL" id="EHL04985.1"/>
    </source>
</evidence>
<dbReference type="PROSITE" id="PS50011">
    <property type="entry name" value="PROTEIN_KINASE_DOM"/>
    <property type="match status" value="1"/>
</dbReference>
<evidence type="ECO:0000256" key="1">
    <source>
        <dbReference type="ARBA" id="ARBA00009670"/>
    </source>
</evidence>
<reference evidence="5 6" key="1">
    <citation type="submission" date="2011-08" db="EMBL/GenBank/DDBJ databases">
        <authorList>
            <person name="Weinstock G."/>
            <person name="Sodergren E."/>
            <person name="Clifton S."/>
            <person name="Fulton L."/>
            <person name="Fulton B."/>
            <person name="Courtney L."/>
            <person name="Fronick C."/>
            <person name="Harrison M."/>
            <person name="Strong C."/>
            <person name="Farmer C."/>
            <person name="Delahaunty K."/>
            <person name="Markovic C."/>
            <person name="Hall O."/>
            <person name="Minx P."/>
            <person name="Tomlinson C."/>
            <person name="Mitreva M."/>
            <person name="Hou S."/>
            <person name="Chen J."/>
            <person name="Wollam A."/>
            <person name="Pepin K.H."/>
            <person name="Johnson M."/>
            <person name="Bhonagiri V."/>
            <person name="Zhang X."/>
            <person name="Suruliraj S."/>
            <person name="Warren W."/>
            <person name="Chinwalla A."/>
            <person name="Mardis E.R."/>
            <person name="Wilson R.K."/>
        </authorList>
    </citation>
    <scope>NUCLEOTIDE SEQUENCE [LARGE SCALE GENOMIC DNA]</scope>
    <source>
        <strain evidence="5 6">DP7</strain>
    </source>
</reference>
<sequence>MIGEVSMPIIIRFFKDKRFRVIITMFLRFVFQLWWLSKKRRFYGEEAYQKQLKAVYQKQARIFAEIAMGMGGLLIKLGQFFSSRVDILPEEYTRELALLQDAVKPVPTADIIRRIEEEYGRPLGEIYLNFSPEPIASASLGQVHTAEIKGHDQVAVKILRPGIEEIISSDFDALRFVVTFAKRYPRIRAAVDLEQIYAEFTETTLDELDYLKEGRHADQFRENFAGEPGIAVPKVYWEFTTRRVLTMEYITGYKINEFAVLDKAGLDRVKLADTLITAYVQQFLSDAFFHADPHPGNLLVKEDGTLVFLDFGMVGRIDEGMREELISFVMALFKKDTEQMVEVFANLGFLRPHAEKGTLAKGLKLILANIFEEKDLKKVNSEEFLWELREFMYSQPFQIPARTLFLGKALLSIIGICGGLNPRLDLIKTLRPYAEELLAGKEQADGAQGFAQKFILDQAKKTFTDVVGLPERINHLITGLEGGSIRLHPSRSFEQNLLQSQREQGNRIVQAIVSSGFLIAGTILLEGPYLKIGIGLIAFSALSFLSLLKSNAGRARSERGGRGNRAMRNASATGFKKPRFHP</sequence>
<dbReference type="GO" id="GO:0005524">
    <property type="term" value="F:ATP binding"/>
    <property type="evidence" value="ECO:0007669"/>
    <property type="project" value="InterPro"/>
</dbReference>
<dbReference type="CDD" id="cd05121">
    <property type="entry name" value="ABC1_ADCK3-like"/>
    <property type="match status" value="1"/>
</dbReference>
<evidence type="ECO:0000256" key="2">
    <source>
        <dbReference type="SAM" id="MobiDB-lite"/>
    </source>
</evidence>
<comment type="similarity">
    <text evidence="1">Belongs to the protein kinase superfamily. ADCK protein kinase family.</text>
</comment>
<dbReference type="InterPro" id="IPR004147">
    <property type="entry name" value="ABC1_dom"/>
</dbReference>
<comment type="caution">
    <text evidence="5">The sequence shown here is derived from an EMBL/GenBank/DDBJ whole genome shotgun (WGS) entry which is preliminary data.</text>
</comment>
<evidence type="ECO:0000313" key="6">
    <source>
        <dbReference type="Proteomes" id="UP000004416"/>
    </source>
</evidence>
<keyword evidence="3" id="KW-0812">Transmembrane</keyword>
<dbReference type="HOGENOM" id="CLU_006533_0_3_9"/>
<dbReference type="InterPro" id="IPR000719">
    <property type="entry name" value="Prot_kinase_dom"/>
</dbReference>
<feature type="region of interest" description="Disordered" evidence="2">
    <location>
        <begin position="555"/>
        <end position="582"/>
    </location>
</feature>
<dbReference type="Pfam" id="PF03109">
    <property type="entry name" value="ABC1"/>
    <property type="match status" value="1"/>
</dbReference>
<name>G9XTN6_DESHA</name>
<dbReference type="InterPro" id="IPR050154">
    <property type="entry name" value="UbiB_kinase"/>
</dbReference>
<feature type="transmembrane region" description="Helical" evidence="3">
    <location>
        <begin position="21"/>
        <end position="37"/>
    </location>
</feature>